<dbReference type="EMBL" id="UZAH01032405">
    <property type="protein sequence ID" value="VDP21587.1"/>
    <property type="molecule type" value="Genomic_DNA"/>
</dbReference>
<evidence type="ECO:0000313" key="3">
    <source>
        <dbReference type="WBParaSite" id="HPBE_0002073901-mRNA-1"/>
    </source>
</evidence>
<dbReference type="InterPro" id="IPR036691">
    <property type="entry name" value="Endo/exonu/phosph_ase_sf"/>
</dbReference>
<organism evidence="1">
    <name type="scientific">Heligmosomoides polygyrus</name>
    <name type="common">Parasitic roundworm</name>
    <dbReference type="NCBI Taxonomy" id="6339"/>
    <lineage>
        <taxon>Eukaryota</taxon>
        <taxon>Metazoa</taxon>
        <taxon>Ecdysozoa</taxon>
        <taxon>Nematoda</taxon>
        <taxon>Chromadorea</taxon>
        <taxon>Rhabditida</taxon>
        <taxon>Rhabditina</taxon>
        <taxon>Rhabditomorpha</taxon>
        <taxon>Strongyloidea</taxon>
        <taxon>Heligmosomidae</taxon>
        <taxon>Heligmosomoides</taxon>
    </lineage>
</organism>
<accession>A0A3P8B302</accession>
<proteinExistence type="predicted"/>
<reference evidence="3" key="2">
    <citation type="submission" date="2019-09" db="UniProtKB">
        <authorList>
            <consortium name="WormBaseParasite"/>
        </authorList>
    </citation>
    <scope>IDENTIFICATION</scope>
</reference>
<dbReference type="OrthoDB" id="410104at2759"/>
<gene>
    <name evidence="1" type="ORF">HPBE_LOCUS20738</name>
</gene>
<dbReference type="AlphaFoldDB" id="A0A3P8B302"/>
<protein>
    <submittedName>
        <fullName evidence="3">Endo/exonuclease/phosphatase domain-containing protein</fullName>
    </submittedName>
</protein>
<sequence length="260" mass="29633">MYVVSAEVFFSTNALETRPGVPAALTHVDPASQGNQHMYEEVLAWDSLDRSPIHLRSKIGDLSVTCGVVEIRIGRLRLNCCSSVPALAVFLAYASNSEYDNEELEAFYMELEKFYKEDHTHYKVIVGDFNAEIGPRGHRKNFTSEPAVWRGPKLRLRPFPRQYITVLRELYSGFTTTISPFYNDVVIDVKRGVRQRDTISQKLFSAIFKNVMRELECEDMRVQIDGQQLHFASLTTVLITPSICHLERTSIMSVETLDCS</sequence>
<dbReference type="SUPFAM" id="SSF56219">
    <property type="entry name" value="DNase I-like"/>
    <property type="match status" value="1"/>
</dbReference>
<reference evidence="1 2" key="1">
    <citation type="submission" date="2018-11" db="EMBL/GenBank/DDBJ databases">
        <authorList>
            <consortium name="Pathogen Informatics"/>
        </authorList>
    </citation>
    <scope>NUCLEOTIDE SEQUENCE [LARGE SCALE GENOMIC DNA]</scope>
</reference>
<evidence type="ECO:0000313" key="1">
    <source>
        <dbReference type="EMBL" id="VDP21587.1"/>
    </source>
</evidence>
<dbReference type="Proteomes" id="UP000050761">
    <property type="component" value="Unassembled WGS sequence"/>
</dbReference>
<dbReference type="WBParaSite" id="HPBE_0002073901-mRNA-1">
    <property type="protein sequence ID" value="HPBE_0002073901-mRNA-1"/>
    <property type="gene ID" value="HPBE_0002073901"/>
</dbReference>
<keyword evidence="2" id="KW-1185">Reference proteome</keyword>
<name>A0A3P8B302_HELPZ</name>
<evidence type="ECO:0000313" key="2">
    <source>
        <dbReference type="Proteomes" id="UP000050761"/>
    </source>
</evidence>